<dbReference type="PANTHER" id="PTHR36440:SF1">
    <property type="entry name" value="PUTATIVE (AFU_ORTHOLOGUE AFUA_8G07350)-RELATED"/>
    <property type="match status" value="1"/>
</dbReference>
<dbReference type="InterPro" id="IPR013096">
    <property type="entry name" value="Cupin_2"/>
</dbReference>
<evidence type="ECO:0000259" key="1">
    <source>
        <dbReference type="Pfam" id="PF07883"/>
    </source>
</evidence>
<evidence type="ECO:0000313" key="3">
    <source>
        <dbReference type="Proteomes" id="UP001206206"/>
    </source>
</evidence>
<dbReference type="InterPro" id="IPR011051">
    <property type="entry name" value="RmlC_Cupin_sf"/>
</dbReference>
<feature type="domain" description="Cupin type-2" evidence="1">
    <location>
        <begin position="41"/>
        <end position="110"/>
    </location>
</feature>
<dbReference type="Pfam" id="PF07883">
    <property type="entry name" value="Cupin_2"/>
    <property type="match status" value="1"/>
</dbReference>
<dbReference type="InterPro" id="IPR014710">
    <property type="entry name" value="RmlC-like_jellyroll"/>
</dbReference>
<organism evidence="2 3">
    <name type="scientific">Streptantibioticus rubrisoli</name>
    <dbReference type="NCBI Taxonomy" id="1387313"/>
    <lineage>
        <taxon>Bacteria</taxon>
        <taxon>Bacillati</taxon>
        <taxon>Actinomycetota</taxon>
        <taxon>Actinomycetes</taxon>
        <taxon>Kitasatosporales</taxon>
        <taxon>Streptomycetaceae</taxon>
        <taxon>Streptantibioticus</taxon>
    </lineage>
</organism>
<name>A0ABT1P9Z4_9ACTN</name>
<sequence length="154" mass="17040">MNVHDVSIVTPHDGEVIDLGPIRMRILEDGSTTGHRLAIGEVTLAPRSKGPTLHRHALHDEGFYIISGTARFTVEEREYDAARGTLVVVPPGVPHTFANPGDEPVVMLTTFSPDVFVQYFRDIRDALTSGQELTEQANRYLMSRYATTPATEHT</sequence>
<keyword evidence="3" id="KW-1185">Reference proteome</keyword>
<dbReference type="SUPFAM" id="SSF51182">
    <property type="entry name" value="RmlC-like cupins"/>
    <property type="match status" value="1"/>
</dbReference>
<protein>
    <submittedName>
        <fullName evidence="2">Cupin domain-containing protein</fullName>
    </submittedName>
</protein>
<reference evidence="2 3" key="1">
    <citation type="submission" date="2022-06" db="EMBL/GenBank/DDBJ databases">
        <title>Draft genome sequence of type strain Streptomyces rubrisoli DSM 42083.</title>
        <authorList>
            <person name="Duangmal K."/>
            <person name="Klaysubun C."/>
        </authorList>
    </citation>
    <scope>NUCLEOTIDE SEQUENCE [LARGE SCALE GENOMIC DNA]</scope>
    <source>
        <strain evidence="2 3">DSM 42083</strain>
    </source>
</reference>
<dbReference type="InterPro" id="IPR053146">
    <property type="entry name" value="QDO-like"/>
</dbReference>
<accession>A0ABT1P9Z4</accession>
<evidence type="ECO:0000313" key="2">
    <source>
        <dbReference type="EMBL" id="MCQ4041253.1"/>
    </source>
</evidence>
<gene>
    <name evidence="2" type="ORF">NON19_04220</name>
</gene>
<comment type="caution">
    <text evidence="2">The sequence shown here is derived from an EMBL/GenBank/DDBJ whole genome shotgun (WGS) entry which is preliminary data.</text>
</comment>
<proteinExistence type="predicted"/>
<dbReference type="EMBL" id="JANFNH010000002">
    <property type="protein sequence ID" value="MCQ4041253.1"/>
    <property type="molecule type" value="Genomic_DNA"/>
</dbReference>
<dbReference type="Gene3D" id="2.60.120.10">
    <property type="entry name" value="Jelly Rolls"/>
    <property type="match status" value="1"/>
</dbReference>
<dbReference type="PANTHER" id="PTHR36440">
    <property type="entry name" value="PUTATIVE (AFU_ORTHOLOGUE AFUA_8G07350)-RELATED"/>
    <property type="match status" value="1"/>
</dbReference>
<dbReference type="Proteomes" id="UP001206206">
    <property type="component" value="Unassembled WGS sequence"/>
</dbReference>
<dbReference type="RefSeq" id="WP_255925214.1">
    <property type="nucleotide sequence ID" value="NZ_JANFNH010000002.1"/>
</dbReference>